<dbReference type="Gene3D" id="3.30.420.240">
    <property type="match status" value="1"/>
</dbReference>
<proteinExistence type="predicted"/>
<evidence type="ECO:0000313" key="1">
    <source>
        <dbReference type="EMBL" id="RAN62470.1"/>
    </source>
</evidence>
<accession>A0A328KMV9</accession>
<dbReference type="Proteomes" id="UP000249099">
    <property type="component" value="Unassembled WGS sequence"/>
</dbReference>
<comment type="caution">
    <text evidence="1">The sequence shown here is derived from an EMBL/GenBank/DDBJ whole genome shotgun (WGS) entry which is preliminary data.</text>
</comment>
<gene>
    <name evidence="1" type="ORF">B8A44_07720</name>
</gene>
<name>A0A328KMV9_9LACT</name>
<evidence type="ECO:0000313" key="2">
    <source>
        <dbReference type="Proteomes" id="UP000249099"/>
    </source>
</evidence>
<dbReference type="InterPro" id="IPR027417">
    <property type="entry name" value="P-loop_NTPase"/>
</dbReference>
<dbReference type="Gene3D" id="3.40.50.300">
    <property type="entry name" value="P-loop containing nucleotide triphosphate hydrolases"/>
    <property type="match status" value="1"/>
</dbReference>
<protein>
    <submittedName>
        <fullName evidence="1">Uncharacterized protein</fullName>
    </submittedName>
</protein>
<sequence length="525" mass="60318">MYIAARGAGKSFIIAVYCVVRCILYPNTKVIVASGTKTQARLIISSKVVDLYNKSFMLRQEIGAMRNIRVGANNASVTFKNGSKIEAVTSSENARGYRGNILILDEFRLISKDIIQNTMIPMLNVVRTPPFMLKDKYRNSYPQEENKTIYISSAWYKSHWSWEDFKTFTTNMAKGKDYWTMATTYSLSIFHRLLSKAKARDDRAEYDQTKWAMEYEALFVGENEKSYFKLDEINKCRTITKTFIPPTNEEYLENQSKSRPKNLSNIPRQNTDTEIRIIGLDVALMGGNKNVKNDSSAFTCMRITPEKGRYRKDVLYLESVTGSISAKDLAIKLKRLYIDFEADYVVIDTNGIGTAVLESVCSLIYDDERDMEYQPWSVINNDEENERLKTKGLPVVYEVKATAKFNSDIAVALRDGFQKKSIRLPINDIEQREYLIEKGGFLKQDPYEQKRQLYSYYQATKLANELVSLEATISAGNLKIVEVGKSTKDRYTSIAYCNFYANKLEKELLNDEPEDEYSDFLFFNG</sequence>
<reference evidence="1 2" key="1">
    <citation type="submission" date="2017-03" db="EMBL/GenBank/DDBJ databases">
        <title>wgs assembly of Dolosigranulum pigrum KPL CDC strains.</title>
        <authorList>
            <person name="Brugger S.D."/>
            <person name="Pettigrew M."/>
            <person name="Kong Y."/>
            <person name="Lemon K.P."/>
        </authorList>
    </citation>
    <scope>NUCLEOTIDE SEQUENCE [LARGE SCALE GENOMIC DNA]</scope>
    <source>
        <strain evidence="1 2">KPL1931_CDC4294-98</strain>
    </source>
</reference>
<organism evidence="1 2">
    <name type="scientific">Dolosigranulum pigrum</name>
    <dbReference type="NCBI Taxonomy" id="29394"/>
    <lineage>
        <taxon>Bacteria</taxon>
        <taxon>Bacillati</taxon>
        <taxon>Bacillota</taxon>
        <taxon>Bacilli</taxon>
        <taxon>Lactobacillales</taxon>
        <taxon>Carnobacteriaceae</taxon>
        <taxon>Dolosigranulum</taxon>
    </lineage>
</organism>
<dbReference type="EMBL" id="NAQV01000023">
    <property type="protein sequence ID" value="RAN62470.1"/>
    <property type="molecule type" value="Genomic_DNA"/>
</dbReference>
<dbReference type="Pfam" id="PF03237">
    <property type="entry name" value="Terminase_6N"/>
    <property type="match status" value="1"/>
</dbReference>
<dbReference type="AlphaFoldDB" id="A0A328KMV9"/>